<proteinExistence type="predicted"/>
<evidence type="ECO:0000313" key="2">
    <source>
        <dbReference type="EMBL" id="SEN26724.1"/>
    </source>
</evidence>
<feature type="transmembrane region" description="Helical" evidence="1">
    <location>
        <begin position="122"/>
        <end position="144"/>
    </location>
</feature>
<reference evidence="2 3" key="1">
    <citation type="submission" date="2016-10" db="EMBL/GenBank/DDBJ databases">
        <authorList>
            <person name="de Groot N.N."/>
        </authorList>
    </citation>
    <scope>NUCLEOTIDE SEQUENCE [LARGE SCALE GENOMIC DNA]</scope>
    <source>
        <strain evidence="2 3">DSM 43357</strain>
    </source>
</reference>
<dbReference type="EMBL" id="FOBF01000024">
    <property type="protein sequence ID" value="SEN26724.1"/>
    <property type="molecule type" value="Genomic_DNA"/>
</dbReference>
<feature type="transmembrane region" description="Helical" evidence="1">
    <location>
        <begin position="156"/>
        <end position="180"/>
    </location>
</feature>
<evidence type="ECO:0000256" key="1">
    <source>
        <dbReference type="SAM" id="Phobius"/>
    </source>
</evidence>
<dbReference type="STRING" id="46177.SAMN05660976_07160"/>
<evidence type="ECO:0000313" key="3">
    <source>
        <dbReference type="Proteomes" id="UP000198953"/>
    </source>
</evidence>
<dbReference type="RefSeq" id="WP_091104940.1">
    <property type="nucleotide sequence ID" value="NZ_FOBF01000024.1"/>
</dbReference>
<feature type="transmembrane region" description="Helical" evidence="1">
    <location>
        <begin position="27"/>
        <end position="45"/>
    </location>
</feature>
<gene>
    <name evidence="2" type="ORF">SAMN05660976_07160</name>
</gene>
<name>A0A1H8F5M7_9ACTN</name>
<protein>
    <submittedName>
        <fullName evidence="2">Uncharacterized protein</fullName>
    </submittedName>
</protein>
<keyword evidence="1" id="KW-0812">Transmembrane</keyword>
<sequence>MSEYLPDLTFVTPAGSGDRGPGPAGRVIIVLLWLVVCALPVVLAVPDLRLAAGKTGTPGTLTVVSCTALGQGRYDCKGRFTPDGGGPAVAVAASPDSDAGDVLRARLTPEGDRAVPAGTKGVLAALTLPAVGVGGLGFLPYVIGYWRGAGRRTRRGLAVAGALVTVGGLAMVIVGMVAAYA</sequence>
<accession>A0A1H8F5M7</accession>
<dbReference type="AlphaFoldDB" id="A0A1H8F5M7"/>
<organism evidence="2 3">
    <name type="scientific">Nonomuraea pusilla</name>
    <dbReference type="NCBI Taxonomy" id="46177"/>
    <lineage>
        <taxon>Bacteria</taxon>
        <taxon>Bacillati</taxon>
        <taxon>Actinomycetota</taxon>
        <taxon>Actinomycetes</taxon>
        <taxon>Streptosporangiales</taxon>
        <taxon>Streptosporangiaceae</taxon>
        <taxon>Nonomuraea</taxon>
    </lineage>
</organism>
<keyword evidence="1" id="KW-0472">Membrane</keyword>
<keyword evidence="1" id="KW-1133">Transmembrane helix</keyword>
<dbReference type="OrthoDB" id="3526581at2"/>
<keyword evidence="3" id="KW-1185">Reference proteome</keyword>
<dbReference type="Proteomes" id="UP000198953">
    <property type="component" value="Unassembled WGS sequence"/>
</dbReference>